<keyword evidence="9" id="KW-0460">Magnesium</keyword>
<keyword evidence="4 11" id="KW-0540">Nuclease</keyword>
<proteinExistence type="inferred from homology"/>
<evidence type="ECO:0000256" key="8">
    <source>
        <dbReference type="ARBA" id="ARBA00022801"/>
    </source>
</evidence>
<evidence type="ECO:0000256" key="11">
    <source>
        <dbReference type="HAMAP-Rule" id="MF_01469"/>
    </source>
</evidence>
<evidence type="ECO:0000256" key="3">
    <source>
        <dbReference type="ARBA" id="ARBA00022552"/>
    </source>
</evidence>
<evidence type="ECO:0000256" key="9">
    <source>
        <dbReference type="ARBA" id="ARBA00022842"/>
    </source>
</evidence>
<dbReference type="RefSeq" id="WP_122627520.1">
    <property type="nucleotide sequence ID" value="NZ_UPPP01000065.1"/>
</dbReference>
<keyword evidence="5" id="KW-0479">Metal-binding</keyword>
<dbReference type="InterPro" id="IPR034141">
    <property type="entry name" value="TOPRIM_RNase_M5-like"/>
</dbReference>
<evidence type="ECO:0000256" key="7">
    <source>
        <dbReference type="ARBA" id="ARBA00022759"/>
    </source>
</evidence>
<dbReference type="Pfam" id="PF13331">
    <property type="entry name" value="DUF4093"/>
    <property type="match status" value="1"/>
</dbReference>
<name>A0A498R5Z3_9FIRM</name>
<dbReference type="GO" id="GO:0043822">
    <property type="term" value="F:ribonuclease M5 activity"/>
    <property type="evidence" value="ECO:0007669"/>
    <property type="project" value="UniProtKB-UniRule"/>
</dbReference>
<keyword evidence="7 11" id="KW-0255">Endonuclease</keyword>
<keyword evidence="15" id="KW-1185">Reference proteome</keyword>
<evidence type="ECO:0000313" key="14">
    <source>
        <dbReference type="EMBL" id="VBB06579.1"/>
    </source>
</evidence>
<keyword evidence="1 11" id="KW-0963">Cytoplasm</keyword>
<sequence length="181" mass="20187">MIKEVIVVEGKQDIAAIKRAVDAECIATGGFTLGPLILHRIEQAYQKRGLIILTDPDSAGERIRNYLKERFPLAKHAFVPRRDATANQDVGIEQASPEAIRAALAKIRYLTWQPREEFLQQDLLQNRLSGGPDAAERRAVLGEMLGIGYANAKSFLYRLNHYGVSREEFSRAVAQMEAGPI</sequence>
<comment type="similarity">
    <text evidence="11">Belongs to the ribonuclease M5 family.</text>
</comment>
<keyword evidence="8 11" id="KW-0378">Hydrolase</keyword>
<keyword evidence="3 11" id="KW-0698">rRNA processing</keyword>
<evidence type="ECO:0000256" key="4">
    <source>
        <dbReference type="ARBA" id="ARBA00022722"/>
    </source>
</evidence>
<dbReference type="InterPro" id="IPR004466">
    <property type="entry name" value="RNase_M5"/>
</dbReference>
<keyword evidence="10 11" id="KW-0694">RNA-binding</keyword>
<dbReference type="NCBIfam" id="TIGR00334">
    <property type="entry name" value="5S_RNA_mat_M5"/>
    <property type="match status" value="1"/>
</dbReference>
<dbReference type="Proteomes" id="UP000277811">
    <property type="component" value="Unassembled WGS sequence"/>
</dbReference>
<dbReference type="HAMAP" id="MF_01469">
    <property type="entry name" value="RNase_M5"/>
    <property type="match status" value="1"/>
</dbReference>
<protein>
    <recommendedName>
        <fullName evidence="11 12">Ribonuclease M5</fullName>
        <ecNumber evidence="11 12">3.1.26.8</ecNumber>
    </recommendedName>
    <alternativeName>
        <fullName evidence="11">RNase M5</fullName>
    </alternativeName>
    <alternativeName>
        <fullName evidence="11">Ribosomal RNA terminal maturase M5</fullName>
    </alternativeName>
</protein>
<evidence type="ECO:0000256" key="12">
    <source>
        <dbReference type="NCBIfam" id="TIGR00334"/>
    </source>
</evidence>
<dbReference type="Gene3D" id="3.40.1360.10">
    <property type="match status" value="1"/>
</dbReference>
<reference evidence="14 15" key="1">
    <citation type="submission" date="2018-06" db="EMBL/GenBank/DDBJ databases">
        <authorList>
            <person name="Strepis N."/>
        </authorList>
    </citation>
    <scope>NUCLEOTIDE SEQUENCE [LARGE SCALE GENOMIC DNA]</scope>
    <source>
        <strain evidence="14">LUCI</strain>
    </source>
</reference>
<keyword evidence="2 11" id="KW-0690">Ribosome biogenesis</keyword>
<dbReference type="GO" id="GO:0046872">
    <property type="term" value="F:metal ion binding"/>
    <property type="evidence" value="ECO:0007669"/>
    <property type="project" value="UniProtKB-KW"/>
</dbReference>
<accession>A0A498R5Z3</accession>
<dbReference type="EMBL" id="UPPP01000065">
    <property type="protein sequence ID" value="VBB06579.1"/>
    <property type="molecule type" value="Genomic_DNA"/>
</dbReference>
<evidence type="ECO:0000256" key="6">
    <source>
        <dbReference type="ARBA" id="ARBA00022730"/>
    </source>
</evidence>
<dbReference type="GO" id="GO:0019843">
    <property type="term" value="F:rRNA binding"/>
    <property type="evidence" value="ECO:0007669"/>
    <property type="project" value="UniProtKB-KW"/>
</dbReference>
<organism evidence="14 15">
    <name type="scientific">Lucifera butyrica</name>
    <dbReference type="NCBI Taxonomy" id="1351585"/>
    <lineage>
        <taxon>Bacteria</taxon>
        <taxon>Bacillati</taxon>
        <taxon>Bacillota</taxon>
        <taxon>Negativicutes</taxon>
        <taxon>Veillonellales</taxon>
        <taxon>Veillonellaceae</taxon>
        <taxon>Lucifera</taxon>
    </lineage>
</organism>
<dbReference type="InterPro" id="IPR025156">
    <property type="entry name" value="RNase_M5_C"/>
</dbReference>
<comment type="catalytic activity">
    <reaction evidence="11">
        <text>Endonucleolytic cleavage of RNA, removing 21 and 42 nucleotides, respectively, from the 5'- and 3'-termini of a 5S-rRNA precursor.</text>
        <dbReference type="EC" id="3.1.26.8"/>
    </reaction>
</comment>
<feature type="domain" description="Toprim" evidence="13">
    <location>
        <begin position="3"/>
        <end position="88"/>
    </location>
</feature>
<dbReference type="InterPro" id="IPR006171">
    <property type="entry name" value="TOPRIM_dom"/>
</dbReference>
<dbReference type="SMART" id="SM00493">
    <property type="entry name" value="TOPRIM"/>
    <property type="match status" value="1"/>
</dbReference>
<evidence type="ECO:0000256" key="1">
    <source>
        <dbReference type="ARBA" id="ARBA00022490"/>
    </source>
</evidence>
<dbReference type="PROSITE" id="PS50880">
    <property type="entry name" value="TOPRIM"/>
    <property type="match status" value="1"/>
</dbReference>
<gene>
    <name evidence="11" type="primary">rnmV</name>
    <name evidence="14" type="ORF">LUCI_1815</name>
</gene>
<keyword evidence="6 11" id="KW-0699">rRNA-binding</keyword>
<comment type="function">
    <text evidence="11">Required for correct processing of both the 5' and 3' ends of 5S rRNA precursor. Cleaves both sides of a double-stranded region yielding mature 5S rRNA in one step.</text>
</comment>
<dbReference type="CDD" id="cd01027">
    <property type="entry name" value="TOPRIM_RNase_M5_like"/>
    <property type="match status" value="1"/>
</dbReference>
<evidence type="ECO:0000256" key="2">
    <source>
        <dbReference type="ARBA" id="ARBA00022517"/>
    </source>
</evidence>
<dbReference type="PANTHER" id="PTHR39156:SF1">
    <property type="entry name" value="RIBONUCLEASE M5"/>
    <property type="match status" value="1"/>
</dbReference>
<dbReference type="OrthoDB" id="9791329at2"/>
<dbReference type="EC" id="3.1.26.8" evidence="11 12"/>
<dbReference type="Pfam" id="PF01751">
    <property type="entry name" value="Toprim"/>
    <property type="match status" value="1"/>
</dbReference>
<dbReference type="SUPFAM" id="SSF110455">
    <property type="entry name" value="Toprim domain"/>
    <property type="match status" value="1"/>
</dbReference>
<evidence type="ECO:0000313" key="15">
    <source>
        <dbReference type="Proteomes" id="UP000277811"/>
    </source>
</evidence>
<dbReference type="GO" id="GO:0006364">
    <property type="term" value="P:rRNA processing"/>
    <property type="evidence" value="ECO:0007669"/>
    <property type="project" value="UniProtKB-UniRule"/>
</dbReference>
<dbReference type="PANTHER" id="PTHR39156">
    <property type="entry name" value="RIBONUCLEASE M5"/>
    <property type="match status" value="1"/>
</dbReference>
<comment type="subcellular location">
    <subcellularLocation>
        <location evidence="11">Cytoplasm</location>
    </subcellularLocation>
</comment>
<evidence type="ECO:0000256" key="10">
    <source>
        <dbReference type="ARBA" id="ARBA00022884"/>
    </source>
</evidence>
<evidence type="ECO:0000256" key="5">
    <source>
        <dbReference type="ARBA" id="ARBA00022723"/>
    </source>
</evidence>
<dbReference type="GO" id="GO:0005737">
    <property type="term" value="C:cytoplasm"/>
    <property type="evidence" value="ECO:0007669"/>
    <property type="project" value="UniProtKB-SubCell"/>
</dbReference>
<dbReference type="AlphaFoldDB" id="A0A498R5Z3"/>
<evidence type="ECO:0000259" key="13">
    <source>
        <dbReference type="PROSITE" id="PS50880"/>
    </source>
</evidence>